<accession>A0A0G0NC86</accession>
<gene>
    <name evidence="1" type="ORF">UT41_C0001G0627</name>
</gene>
<reference evidence="1 2" key="1">
    <citation type="journal article" date="2015" name="Nature">
        <title>rRNA introns, odd ribosomes, and small enigmatic genomes across a large radiation of phyla.</title>
        <authorList>
            <person name="Brown C.T."/>
            <person name="Hug L.A."/>
            <person name="Thomas B.C."/>
            <person name="Sharon I."/>
            <person name="Castelle C.J."/>
            <person name="Singh A."/>
            <person name="Wilkins M.J."/>
            <person name="Williams K.H."/>
            <person name="Banfield J.F."/>
        </authorList>
    </citation>
    <scope>NUCLEOTIDE SEQUENCE [LARGE SCALE GENOMIC DNA]</scope>
</reference>
<sequence>MSVTEYFGWLLPGDPQDIAWDMQGVPGPKIPMMYNFCETCGLLVHPANNAYLITDIIEGGTQYQEGFAQHFLPVHAHGRYLCFGIPEYSQFLEGSIMRMVLDPKADIAEAQRQMRRGLDEAIRLAGDGQNGGCFSMERRKGVWAQVYRCKWVQRMEKCDK</sequence>
<dbReference type="Proteomes" id="UP000034665">
    <property type="component" value="Unassembled WGS sequence"/>
</dbReference>
<name>A0A0G0NC86_9BACT</name>
<proteinExistence type="predicted"/>
<protein>
    <submittedName>
        <fullName evidence="1">Uncharacterized protein</fullName>
    </submittedName>
</protein>
<dbReference type="STRING" id="1619013.UT41_C0001G0627"/>
<evidence type="ECO:0000313" key="1">
    <source>
        <dbReference type="EMBL" id="KKR13083.1"/>
    </source>
</evidence>
<comment type="caution">
    <text evidence="1">The sequence shown here is derived from an EMBL/GenBank/DDBJ whole genome shotgun (WGS) entry which is preliminary data.</text>
</comment>
<evidence type="ECO:0000313" key="2">
    <source>
        <dbReference type="Proteomes" id="UP000034665"/>
    </source>
</evidence>
<dbReference type="EMBL" id="LBWR01000001">
    <property type="protein sequence ID" value="KKR13083.1"/>
    <property type="molecule type" value="Genomic_DNA"/>
</dbReference>
<organism evidence="1 2">
    <name type="scientific">Candidatus Wolfebacteria bacterium GW2011_GWC2_39_22</name>
    <dbReference type="NCBI Taxonomy" id="1619013"/>
    <lineage>
        <taxon>Bacteria</taxon>
        <taxon>Candidatus Wolfeibacteriota</taxon>
    </lineage>
</organism>
<dbReference type="AlphaFoldDB" id="A0A0G0NC86"/>